<dbReference type="Pfam" id="PF19595">
    <property type="entry name" value="DUF6100"/>
    <property type="match status" value="1"/>
</dbReference>
<accession>A0A9D2R9N5</accession>
<evidence type="ECO:0000313" key="2">
    <source>
        <dbReference type="Proteomes" id="UP000823850"/>
    </source>
</evidence>
<name>A0A9D2R9N5_9FIRM</name>
<proteinExistence type="predicted"/>
<reference evidence="1" key="2">
    <citation type="submission" date="2021-04" db="EMBL/GenBank/DDBJ databases">
        <authorList>
            <person name="Gilroy R."/>
        </authorList>
    </citation>
    <scope>NUCLEOTIDE SEQUENCE</scope>
    <source>
        <strain evidence="1">ChiW19-6364</strain>
    </source>
</reference>
<organism evidence="1 2">
    <name type="scientific">Candidatus Blautia stercoripullorum</name>
    <dbReference type="NCBI Taxonomy" id="2838502"/>
    <lineage>
        <taxon>Bacteria</taxon>
        <taxon>Bacillati</taxon>
        <taxon>Bacillota</taxon>
        <taxon>Clostridia</taxon>
        <taxon>Lachnospirales</taxon>
        <taxon>Lachnospiraceae</taxon>
        <taxon>Blautia</taxon>
    </lineage>
</organism>
<dbReference type="EMBL" id="DWUX01000188">
    <property type="protein sequence ID" value="HJD40432.1"/>
    <property type="molecule type" value="Genomic_DNA"/>
</dbReference>
<comment type="caution">
    <text evidence="1">The sequence shown here is derived from an EMBL/GenBank/DDBJ whole genome shotgun (WGS) entry which is preliminary data.</text>
</comment>
<reference evidence="1" key="1">
    <citation type="journal article" date="2021" name="PeerJ">
        <title>Extensive microbial diversity within the chicken gut microbiome revealed by metagenomics and culture.</title>
        <authorList>
            <person name="Gilroy R."/>
            <person name="Ravi A."/>
            <person name="Getino M."/>
            <person name="Pursley I."/>
            <person name="Horton D.L."/>
            <person name="Alikhan N.F."/>
            <person name="Baker D."/>
            <person name="Gharbi K."/>
            <person name="Hall N."/>
            <person name="Watson M."/>
            <person name="Adriaenssens E.M."/>
            <person name="Foster-Nyarko E."/>
            <person name="Jarju S."/>
            <person name="Secka A."/>
            <person name="Antonio M."/>
            <person name="Oren A."/>
            <person name="Chaudhuri R.R."/>
            <person name="La Ragione R."/>
            <person name="Hildebrand F."/>
            <person name="Pallen M.J."/>
        </authorList>
    </citation>
    <scope>NUCLEOTIDE SEQUENCE</scope>
    <source>
        <strain evidence="1">ChiW19-6364</strain>
    </source>
</reference>
<dbReference type="InterPro" id="IPR046082">
    <property type="entry name" value="DUF6100"/>
</dbReference>
<dbReference type="AlphaFoldDB" id="A0A9D2R9N5"/>
<sequence length="245" mass="28959">MEELSIIAETNEKEVLQKLKKQLDAGQKAAGHVEQMLAESRNLLLAYSRKTVNIHYENLSDMIVEAAKSSEVLTEKMRRLVLEMTLDTRKYERYKSDVVLIHGIELNYQDEILCISLPVLIPHRKAEYTDYIYRPLYTAFQHWCMQQAESNQVIPEYKNCTVCFFHLYDKNLPLYRVRDHDNMEEKHVLDVIANFFLTSDSGYYTSTYHETRMEEKDRTVIYLIPADLFPAWLQEKRGQMISNFL</sequence>
<dbReference type="Proteomes" id="UP000823850">
    <property type="component" value="Unassembled WGS sequence"/>
</dbReference>
<protein>
    <submittedName>
        <fullName evidence="1">Uncharacterized protein</fullName>
    </submittedName>
</protein>
<gene>
    <name evidence="1" type="ORF">H9913_10435</name>
</gene>
<evidence type="ECO:0000313" key="1">
    <source>
        <dbReference type="EMBL" id="HJD40432.1"/>
    </source>
</evidence>